<protein>
    <submittedName>
        <fullName evidence="1">Uncharacterized protein</fullName>
    </submittedName>
</protein>
<reference evidence="1 2" key="1">
    <citation type="submission" date="2016-11" db="EMBL/GenBank/DDBJ databases">
        <title>The macronuclear genome of Stentor coeruleus: a giant cell with tiny introns.</title>
        <authorList>
            <person name="Slabodnick M."/>
            <person name="Ruby J.G."/>
            <person name="Reiff S.B."/>
            <person name="Swart E.C."/>
            <person name="Gosai S."/>
            <person name="Prabakaran S."/>
            <person name="Witkowska E."/>
            <person name="Larue G.E."/>
            <person name="Fisher S."/>
            <person name="Freeman R.M."/>
            <person name="Gunawardena J."/>
            <person name="Chu W."/>
            <person name="Stover N.A."/>
            <person name="Gregory B.D."/>
            <person name="Nowacki M."/>
            <person name="Derisi J."/>
            <person name="Roy S.W."/>
            <person name="Marshall W.F."/>
            <person name="Sood P."/>
        </authorList>
    </citation>
    <scope>NUCLEOTIDE SEQUENCE [LARGE SCALE GENOMIC DNA]</scope>
    <source>
        <strain evidence="1">WM001</strain>
    </source>
</reference>
<keyword evidence="2" id="KW-1185">Reference proteome</keyword>
<dbReference type="Proteomes" id="UP000187209">
    <property type="component" value="Unassembled WGS sequence"/>
</dbReference>
<sequence>MERCYFSECNSGTELAKIPNRDIWVCLLCLDSFSKIRDKWTVSELDPDNCICNLCFVNPASYVTIDAIPVRKLCLTCASQTTKTGSLMYVKLKWAKVIKSHEDYTRVKTPLTIVKKSFQELLSTVDDSIEELEPNKKRILEAVDLYFDKKIELIEKQCENVEKFCKELMKKAKSCAMEGNLQRANTRVANALKSKFERDKFKTLEPCELQIPDALTLSEFMNGLVKIKTVDEHNLTYDENLIYFSHMNNTMNAFNLETGNTMPILTNECGWKKNAFWGVYENGDILYSGGEISGKASGQSFLISSDHIITPVPDCDPKSKHFTVIFNGYMYNIGGTSRSTQKFHKDNKIWQSFTQTPEKLESTSCVTCPSGILISSFRLSELLLFDPKKDSYSVIQSPFRGTTNKLLLQDGENLFCLTANGLFVSNINSSNVWEKKKDGLIEEVWCTLCTPRIIGERIYFLANNLKVWEFNAAMMTVSPVEVFT</sequence>
<dbReference type="EMBL" id="MPUH01000398">
    <property type="protein sequence ID" value="OMJ80999.1"/>
    <property type="molecule type" value="Genomic_DNA"/>
</dbReference>
<accession>A0A1R2BW00</accession>
<evidence type="ECO:0000313" key="2">
    <source>
        <dbReference type="Proteomes" id="UP000187209"/>
    </source>
</evidence>
<dbReference type="OrthoDB" id="6350321at2759"/>
<dbReference type="AlphaFoldDB" id="A0A1R2BW00"/>
<name>A0A1R2BW00_9CILI</name>
<comment type="caution">
    <text evidence="1">The sequence shown here is derived from an EMBL/GenBank/DDBJ whole genome shotgun (WGS) entry which is preliminary data.</text>
</comment>
<evidence type="ECO:0000313" key="1">
    <source>
        <dbReference type="EMBL" id="OMJ80999.1"/>
    </source>
</evidence>
<dbReference type="InterPro" id="IPR015915">
    <property type="entry name" value="Kelch-typ_b-propeller"/>
</dbReference>
<dbReference type="SUPFAM" id="SSF117281">
    <property type="entry name" value="Kelch motif"/>
    <property type="match status" value="1"/>
</dbReference>
<dbReference type="Gene3D" id="2.120.10.80">
    <property type="entry name" value="Kelch-type beta propeller"/>
    <property type="match status" value="1"/>
</dbReference>
<proteinExistence type="predicted"/>
<organism evidence="1 2">
    <name type="scientific">Stentor coeruleus</name>
    <dbReference type="NCBI Taxonomy" id="5963"/>
    <lineage>
        <taxon>Eukaryota</taxon>
        <taxon>Sar</taxon>
        <taxon>Alveolata</taxon>
        <taxon>Ciliophora</taxon>
        <taxon>Postciliodesmatophora</taxon>
        <taxon>Heterotrichea</taxon>
        <taxon>Heterotrichida</taxon>
        <taxon>Stentoridae</taxon>
        <taxon>Stentor</taxon>
    </lineage>
</organism>
<gene>
    <name evidence="1" type="ORF">SteCoe_18612</name>
</gene>